<evidence type="ECO:0000313" key="3">
    <source>
        <dbReference type="Proteomes" id="UP000244093"/>
    </source>
</evidence>
<accession>A0A2R7Y3Q1</accession>
<proteinExistence type="predicted"/>
<protein>
    <recommendedName>
        <fullName evidence="1">Thermo-DBP-RP2-like C-terminal domain-containing protein</fullName>
    </recommendedName>
</protein>
<dbReference type="Pfam" id="PF10015">
    <property type="entry name" value="ThermoDBP-RP_arch"/>
    <property type="match status" value="1"/>
</dbReference>
<dbReference type="InterPro" id="IPR049325">
    <property type="entry name" value="Thermo-DBP2-like_C"/>
</dbReference>
<evidence type="ECO:0000259" key="1">
    <source>
        <dbReference type="Pfam" id="PF20754"/>
    </source>
</evidence>
<dbReference type="AlphaFoldDB" id="A0A2R7Y3Q1"/>
<organism evidence="2 3">
    <name type="scientific">Zestosphaera tikiterensis</name>
    <dbReference type="NCBI Taxonomy" id="1973259"/>
    <lineage>
        <taxon>Archaea</taxon>
        <taxon>Thermoproteota</taxon>
        <taxon>Thermoprotei</taxon>
        <taxon>Desulfurococcales</taxon>
        <taxon>Desulfurococcaceae</taxon>
        <taxon>Zestosphaera</taxon>
    </lineage>
</organism>
<feature type="domain" description="Thermo-DBP-RP2-like C-terminal" evidence="1">
    <location>
        <begin position="119"/>
        <end position="217"/>
    </location>
</feature>
<sequence length="233" mass="26404">MPTLRSGLVIAGGYANKVRATVFAQLREDIKQGRIDNKSVAFHIAQLNRFLYTLFVERLKIDKGDVVRITINYEVTDGKIVWDFKSLKVEVFKRVPEVEVERVLNEIIPEAEKIMKAPIEYSVELLGSTVDGDLIYVVKVGNVESGVIEALQINEDLVYVKTGAVLDPEPAVIEKVKLPLEGLKLEELLKQKMPEIVSKAKYVTREEAEATIQYIRKRLQEVRPVEGVEKPEE</sequence>
<dbReference type="Pfam" id="PF20754">
    <property type="entry name" value="Thermo-DBP"/>
    <property type="match status" value="1"/>
</dbReference>
<dbReference type="InterPro" id="IPR017140">
    <property type="entry name" value="ThermoDBP-RPs_arc"/>
</dbReference>
<name>A0A2R7Y3Q1_9CREN</name>
<dbReference type="Proteomes" id="UP000244093">
    <property type="component" value="Unassembled WGS sequence"/>
</dbReference>
<evidence type="ECO:0000313" key="2">
    <source>
        <dbReference type="EMBL" id="PUA32181.1"/>
    </source>
</evidence>
<comment type="caution">
    <text evidence="2">The sequence shown here is derived from an EMBL/GenBank/DDBJ whole genome shotgun (WGS) entry which is preliminary data.</text>
</comment>
<dbReference type="EMBL" id="NBVN01000004">
    <property type="protein sequence ID" value="PUA32181.1"/>
    <property type="molecule type" value="Genomic_DNA"/>
</dbReference>
<reference evidence="2 3" key="1">
    <citation type="journal article" date="2018" name="Syst. Appl. Microbiol.">
        <title>A new symbiotic nanoarchaeote (Candidatus Nanoclepta minutus) and its host (Zestosphaera tikiterensis gen. nov., sp. nov.) from a New Zealand hot spring.</title>
        <authorList>
            <person name="St John E."/>
            <person name="Liu Y."/>
            <person name="Podar M."/>
            <person name="Stott M.B."/>
            <person name="Meneghin J."/>
            <person name="Chen Z."/>
            <person name="Lagutin K."/>
            <person name="Mitchell K."/>
            <person name="Reysenbach A.L."/>
        </authorList>
    </citation>
    <scope>NUCLEOTIDE SEQUENCE [LARGE SCALE GENOMIC DNA]</scope>
    <source>
        <strain evidence="2">NZ3</strain>
    </source>
</reference>
<gene>
    <name evidence="2" type="ORF">B7O98_05780</name>
</gene>